<keyword evidence="5" id="KW-0508">mRNA splicing</keyword>
<evidence type="ECO:0000256" key="7">
    <source>
        <dbReference type="ARBA" id="ARBA00023274"/>
    </source>
</evidence>
<feature type="compositionally biased region" description="Acidic residues" evidence="8">
    <location>
        <begin position="178"/>
        <end position="197"/>
    </location>
</feature>
<dbReference type="EMBL" id="JAENGY010001579">
    <property type="protein sequence ID" value="KAG6948302.1"/>
    <property type="molecule type" value="Genomic_DNA"/>
</dbReference>
<comment type="caution">
    <text evidence="10">The sequence shown here is derived from an EMBL/GenBank/DDBJ whole genome shotgun (WGS) entry which is preliminary data.</text>
</comment>
<protein>
    <recommendedName>
        <fullName evidence="9">Sm domain-containing protein</fullName>
    </recommendedName>
</protein>
<proteinExistence type="predicted"/>
<evidence type="ECO:0000256" key="1">
    <source>
        <dbReference type="ARBA" id="ARBA00004123"/>
    </source>
</evidence>
<keyword evidence="3" id="KW-0963">Cytoplasm</keyword>
<name>A0A8J5IG57_9STRA</name>
<evidence type="ECO:0000256" key="6">
    <source>
        <dbReference type="ARBA" id="ARBA00023242"/>
    </source>
</evidence>
<dbReference type="InterPro" id="IPR034099">
    <property type="entry name" value="SmD3"/>
</dbReference>
<evidence type="ECO:0000256" key="8">
    <source>
        <dbReference type="SAM" id="MobiDB-lite"/>
    </source>
</evidence>
<feature type="region of interest" description="Disordered" evidence="8">
    <location>
        <begin position="339"/>
        <end position="368"/>
    </location>
</feature>
<dbReference type="GO" id="GO:0005681">
    <property type="term" value="C:spliceosomal complex"/>
    <property type="evidence" value="ECO:0007669"/>
    <property type="project" value="InterPro"/>
</dbReference>
<reference evidence="10" key="1">
    <citation type="submission" date="2021-01" db="EMBL/GenBank/DDBJ databases">
        <title>Phytophthora aleatoria, a newly-described species from Pinus radiata is distinct from Phytophthora cactorum isolates based on comparative genomics.</title>
        <authorList>
            <person name="Mcdougal R."/>
            <person name="Panda P."/>
            <person name="Williams N."/>
            <person name="Studholme D.J."/>
        </authorList>
    </citation>
    <scope>NUCLEOTIDE SEQUENCE</scope>
    <source>
        <strain evidence="10">NZFS 4037</strain>
    </source>
</reference>
<dbReference type="Proteomes" id="UP000709295">
    <property type="component" value="Unassembled WGS sequence"/>
</dbReference>
<dbReference type="GO" id="GO:0005737">
    <property type="term" value="C:cytoplasm"/>
    <property type="evidence" value="ECO:0007669"/>
    <property type="project" value="UniProtKB-SubCell"/>
</dbReference>
<dbReference type="GO" id="GO:0003723">
    <property type="term" value="F:RNA binding"/>
    <property type="evidence" value="ECO:0007669"/>
    <property type="project" value="InterPro"/>
</dbReference>
<dbReference type="FunFam" id="2.30.30.100:FF:000002">
    <property type="entry name" value="Small nuclear ribonucleoprotein Sm D3"/>
    <property type="match status" value="1"/>
</dbReference>
<dbReference type="AlphaFoldDB" id="A0A8J5IG57"/>
<evidence type="ECO:0000256" key="5">
    <source>
        <dbReference type="ARBA" id="ARBA00023187"/>
    </source>
</evidence>
<dbReference type="CDD" id="cd01721">
    <property type="entry name" value="Sm_D3"/>
    <property type="match status" value="1"/>
</dbReference>
<accession>A0A8J5IG57</accession>
<dbReference type="PANTHER" id="PTHR23338">
    <property type="entry name" value="SMALL NUCLEAR RIBONUCLEOPROTEIN SM"/>
    <property type="match status" value="1"/>
</dbReference>
<evidence type="ECO:0000256" key="4">
    <source>
        <dbReference type="ARBA" id="ARBA00022664"/>
    </source>
</evidence>
<evidence type="ECO:0000256" key="3">
    <source>
        <dbReference type="ARBA" id="ARBA00022490"/>
    </source>
</evidence>
<evidence type="ECO:0000256" key="2">
    <source>
        <dbReference type="ARBA" id="ARBA00004496"/>
    </source>
</evidence>
<gene>
    <name evidence="10" type="ORF">JG688_00015159</name>
</gene>
<dbReference type="InterPro" id="IPR001163">
    <property type="entry name" value="Sm_dom_euk/arc"/>
</dbReference>
<sequence length="368" mass="41077">MEKLFALARELGALNALGTCTLSRSQFTQLITREFPLCELKHVNRLFSCYDWEIRDSVDTRIVLGTLRAMRVQQGESVELICASLRDFDGTTDSNGKNGGDNEDLVSDGVSLIKALSLCCGSDEEEKDMEARADAIWTTTLSWQRQILSRRLHGGMWKPKQVTWSVVNSSTVSRNSGDDDTLESVKDADDDDEEDTKEDTPELMRLVDESRVPVRRIREAIKREQDTLALFTQQLLQQTIYAPAASSTVAMSKTVGVPISLLHEGEGRTVTIELKNGEVYRGHLTESEDSMNCQLSDVVLTQRDGQKSKLELVYVRGSQIKLVILPDILKNSPLLSKVQALSKKKEDSKKKKSGKSQGRRRTGPGARK</sequence>
<keyword evidence="7" id="KW-0687">Ribonucleoprotein</keyword>
<feature type="region of interest" description="Disordered" evidence="8">
    <location>
        <begin position="170"/>
        <end position="201"/>
    </location>
</feature>
<feature type="compositionally biased region" description="Basic residues" evidence="8">
    <location>
        <begin position="350"/>
        <end position="368"/>
    </location>
</feature>
<keyword evidence="6" id="KW-0539">Nucleus</keyword>
<keyword evidence="11" id="KW-1185">Reference proteome</keyword>
<dbReference type="PROSITE" id="PS52002">
    <property type="entry name" value="SM"/>
    <property type="match status" value="1"/>
</dbReference>
<evidence type="ECO:0000313" key="10">
    <source>
        <dbReference type="EMBL" id="KAG6948302.1"/>
    </source>
</evidence>
<organism evidence="10 11">
    <name type="scientific">Phytophthora aleatoria</name>
    <dbReference type="NCBI Taxonomy" id="2496075"/>
    <lineage>
        <taxon>Eukaryota</taxon>
        <taxon>Sar</taxon>
        <taxon>Stramenopiles</taxon>
        <taxon>Oomycota</taxon>
        <taxon>Peronosporomycetes</taxon>
        <taxon>Peronosporales</taxon>
        <taxon>Peronosporaceae</taxon>
        <taxon>Phytophthora</taxon>
    </lineage>
</organism>
<dbReference type="GO" id="GO:0000387">
    <property type="term" value="P:spliceosomal snRNP assembly"/>
    <property type="evidence" value="ECO:0007669"/>
    <property type="project" value="InterPro"/>
</dbReference>
<feature type="domain" description="Sm" evidence="9">
    <location>
        <begin position="257"/>
        <end position="329"/>
    </location>
</feature>
<dbReference type="SMART" id="SM00651">
    <property type="entry name" value="Sm"/>
    <property type="match status" value="1"/>
</dbReference>
<evidence type="ECO:0000313" key="11">
    <source>
        <dbReference type="Proteomes" id="UP000709295"/>
    </source>
</evidence>
<dbReference type="Pfam" id="PF01423">
    <property type="entry name" value="LSM"/>
    <property type="match status" value="1"/>
</dbReference>
<keyword evidence="4" id="KW-0507">mRNA processing</keyword>
<dbReference type="InterPro" id="IPR027141">
    <property type="entry name" value="LSm4/Sm_D1/D3"/>
</dbReference>
<dbReference type="InterPro" id="IPR047575">
    <property type="entry name" value="Sm"/>
</dbReference>
<evidence type="ECO:0000259" key="9">
    <source>
        <dbReference type="PROSITE" id="PS52002"/>
    </source>
</evidence>
<comment type="subcellular location">
    <subcellularLocation>
        <location evidence="2">Cytoplasm</location>
    </subcellularLocation>
    <subcellularLocation>
        <location evidence="1">Nucleus</location>
    </subcellularLocation>
</comment>